<dbReference type="OrthoDB" id="9761152at2"/>
<keyword evidence="11" id="KW-0675">Receptor</keyword>
<dbReference type="Gene3D" id="2.170.130.10">
    <property type="entry name" value="TonB-dependent receptor, plug domain"/>
    <property type="match status" value="1"/>
</dbReference>
<dbReference type="Gene3D" id="2.40.170.20">
    <property type="entry name" value="TonB-dependent receptor, beta-barrel domain"/>
    <property type="match status" value="1"/>
</dbReference>
<keyword evidence="12" id="KW-1185">Reference proteome</keyword>
<dbReference type="PANTHER" id="PTHR30069:SF29">
    <property type="entry name" value="HEMOGLOBIN AND HEMOGLOBIN-HAPTOGLOBIN-BINDING PROTEIN 1-RELATED"/>
    <property type="match status" value="1"/>
</dbReference>
<keyword evidence="2 8" id="KW-0813">Transport</keyword>
<dbReference type="STRING" id="879243.Poras_1434"/>
<dbReference type="EMBL" id="CP002689">
    <property type="protein sequence ID" value="AEE13367.1"/>
    <property type="molecule type" value="Genomic_DNA"/>
</dbReference>
<feature type="chain" id="PRO_5003315805" evidence="9">
    <location>
        <begin position="25"/>
        <end position="870"/>
    </location>
</feature>
<dbReference type="InterPro" id="IPR012910">
    <property type="entry name" value="Plug_dom"/>
</dbReference>
<proteinExistence type="inferred from homology"/>
<dbReference type="RefSeq" id="WP_013760737.1">
    <property type="nucleotide sequence ID" value="NC_015501.1"/>
</dbReference>
<dbReference type="PROSITE" id="PS52016">
    <property type="entry name" value="TONB_DEPENDENT_REC_3"/>
    <property type="match status" value="1"/>
</dbReference>
<sequence length="870" mass="96138">MVKRLSLIITALALLLASSLSALAQVQVTGIVLEEGSDEPIPSVAVYTDGGASGTYTEGNGSFQLNVAAGSQLTVSFIGYETLTLRVPASARGSYDFGKVYMATSAIGLDEVRVIASVVPKDRLTPVPVSNVTMKAIQTQAPNIEFPELLKATPSVYVTKGGGGFGDSRINLRGFDSNNIGVLINGVPINDMESGKVYWSNWAGLNDVSSFIQVQRGLGASKLGLSSVGGTINMVTKSTDAKKGGSIYTGVGNDGFLKTSFNVSTGLMDNGWAISLAGSRSQGDGYVDGTNFVGWSYFVNVSKRINDHHRLSFTAFGAPQWHNQRGQMYLIEDYHNAPEGRRLNRGYGYINGRVEGGAYARNFYHKPQLSLNHYWDINKESSIYTSIYASISQGGGRRIRGAKTDWLTLDYNTGRPKDPAAFMGTPDGLLDFDRVMEANRASNNGSQLIFSNAMNSHNWYGLLSYYTNKFSDLFKLTAGFDGRFYQGIHREVIDNLLGGDYYIEPQNSSTKLMYHKPYQPLQVGDYIQYDNIGEVLWNGLFAQGEFTGENFNAFISGAVSHKGYRYVNLGGTGEKYDSLTPPDKIVSPWATYLPWSVKAGASYKFLEHSNVFVNAGYFTIAPYFRNVFFRYNTTINTGAKYERVFTGEVGYGFKMQNLRIDLNGYYTKWLDKSLTRSMGNNTTANISGLDARHAGVELEATYTPIKPLDIRFMFSWGDWIWADDVKADVFDDAQQYVGTINAFVKGVHVGNSAQMTSALSISWEALKDFRLKADLNYAGKNYADFDPTNRTKETDKVDAWRIPDYCTLDLGANYRFNIGSCDATVYINVNNVTNTEYISDARDGKNHDMQSALVYYGFGTNWATGLRINF</sequence>
<evidence type="ECO:0000259" key="10">
    <source>
        <dbReference type="Pfam" id="PF07715"/>
    </source>
</evidence>
<keyword evidence="7 8" id="KW-0998">Cell outer membrane</keyword>
<accession>F4KMY9</accession>
<dbReference type="InterPro" id="IPR037066">
    <property type="entry name" value="Plug_dom_sf"/>
</dbReference>
<evidence type="ECO:0000313" key="11">
    <source>
        <dbReference type="EMBL" id="AEE13367.1"/>
    </source>
</evidence>
<dbReference type="GO" id="GO:0015344">
    <property type="term" value="F:siderophore uptake transmembrane transporter activity"/>
    <property type="evidence" value="ECO:0007669"/>
    <property type="project" value="TreeGrafter"/>
</dbReference>
<evidence type="ECO:0000256" key="7">
    <source>
        <dbReference type="ARBA" id="ARBA00023237"/>
    </source>
</evidence>
<evidence type="ECO:0000256" key="8">
    <source>
        <dbReference type="PROSITE-ProRule" id="PRU01360"/>
    </source>
</evidence>
<dbReference type="InterPro" id="IPR039426">
    <property type="entry name" value="TonB-dep_rcpt-like"/>
</dbReference>
<evidence type="ECO:0000256" key="9">
    <source>
        <dbReference type="SAM" id="SignalP"/>
    </source>
</evidence>
<keyword evidence="4 8" id="KW-0812">Transmembrane</keyword>
<dbReference type="Pfam" id="PF07715">
    <property type="entry name" value="Plug"/>
    <property type="match status" value="1"/>
</dbReference>
<comment type="similarity">
    <text evidence="8">Belongs to the TonB-dependent receptor family.</text>
</comment>
<protein>
    <submittedName>
        <fullName evidence="11">TonB-dependent receptor plug</fullName>
    </submittedName>
</protein>
<feature type="signal peptide" evidence="9">
    <location>
        <begin position="1"/>
        <end position="24"/>
    </location>
</feature>
<keyword evidence="6 8" id="KW-0472">Membrane</keyword>
<reference evidence="12" key="1">
    <citation type="submission" date="2011-04" db="EMBL/GenBank/DDBJ databases">
        <title>The complete genome of Porphyromonas asaccharolytica DSM 20707.</title>
        <authorList>
            <person name="Lucas S."/>
            <person name="Han J."/>
            <person name="Lapidus A."/>
            <person name="Bruce D."/>
            <person name="Goodwin L."/>
            <person name="Pitluck S."/>
            <person name="Peters L."/>
            <person name="Kyrpides N."/>
            <person name="Mavromatis K."/>
            <person name="Ivanova N."/>
            <person name="Ovchinnikova G."/>
            <person name="Pagani I."/>
            <person name="Lu M."/>
            <person name="Detter J.C."/>
            <person name="Tapia R."/>
            <person name="Han C."/>
            <person name="Land M."/>
            <person name="Hauser L."/>
            <person name="Markowitz V."/>
            <person name="Cheng J.-F."/>
            <person name="Hugenholtz P."/>
            <person name="Woyke T."/>
            <person name="Wu D."/>
            <person name="Gronow S."/>
            <person name="Wellnitz S."/>
            <person name="Brambilla E."/>
            <person name="Klenk H.-P."/>
            <person name="Eisen J.A."/>
        </authorList>
    </citation>
    <scope>NUCLEOTIDE SEQUENCE [LARGE SCALE GENOMIC DNA]</scope>
    <source>
        <strain evidence="12">ATCC 25260 / DSM 20707 / VPI 4198</strain>
    </source>
</reference>
<feature type="domain" description="TonB-dependent receptor plug" evidence="10">
    <location>
        <begin position="123"/>
        <end position="231"/>
    </location>
</feature>
<name>F4KMY9_PORAD</name>
<dbReference type="eggNOG" id="COG4772">
    <property type="taxonomic scope" value="Bacteria"/>
</dbReference>
<dbReference type="InterPro" id="IPR008969">
    <property type="entry name" value="CarboxyPept-like_regulatory"/>
</dbReference>
<keyword evidence="3 8" id="KW-1134">Transmembrane beta strand</keyword>
<dbReference type="Gene3D" id="2.60.40.1120">
    <property type="entry name" value="Carboxypeptidase-like, regulatory domain"/>
    <property type="match status" value="1"/>
</dbReference>
<dbReference type="HOGENOM" id="CLU_016805_0_0_10"/>
<gene>
    <name evidence="11" type="ordered locus">Poras_1434</name>
</gene>
<dbReference type="AlphaFoldDB" id="F4KMY9"/>
<evidence type="ECO:0000256" key="1">
    <source>
        <dbReference type="ARBA" id="ARBA00004571"/>
    </source>
</evidence>
<dbReference type="SUPFAM" id="SSF49464">
    <property type="entry name" value="Carboxypeptidase regulatory domain-like"/>
    <property type="match status" value="1"/>
</dbReference>
<evidence type="ECO:0000256" key="5">
    <source>
        <dbReference type="ARBA" id="ARBA00022729"/>
    </source>
</evidence>
<dbReference type="KEGG" id="pah:Poras_1434"/>
<evidence type="ECO:0000313" key="12">
    <source>
        <dbReference type="Proteomes" id="UP000006545"/>
    </source>
</evidence>
<dbReference type="SUPFAM" id="SSF56935">
    <property type="entry name" value="Porins"/>
    <property type="match status" value="1"/>
</dbReference>
<organism evidence="11 12">
    <name type="scientific">Porphyromonas asaccharolytica (strain ATCC 25260 / DSM 20707 / BCRC 10618 / CCUG 7834 / JCM 6326 / LMG 13178 / VPI 4198 / B440)</name>
    <name type="common">Bacteroides asaccharolyticus</name>
    <dbReference type="NCBI Taxonomy" id="879243"/>
    <lineage>
        <taxon>Bacteria</taxon>
        <taxon>Pseudomonadati</taxon>
        <taxon>Bacteroidota</taxon>
        <taxon>Bacteroidia</taxon>
        <taxon>Bacteroidales</taxon>
        <taxon>Porphyromonadaceae</taxon>
        <taxon>Porphyromonas</taxon>
    </lineage>
</organism>
<dbReference type="Pfam" id="PF13715">
    <property type="entry name" value="CarbopepD_reg_2"/>
    <property type="match status" value="1"/>
</dbReference>
<dbReference type="PANTHER" id="PTHR30069">
    <property type="entry name" value="TONB-DEPENDENT OUTER MEMBRANE RECEPTOR"/>
    <property type="match status" value="1"/>
</dbReference>
<evidence type="ECO:0000256" key="6">
    <source>
        <dbReference type="ARBA" id="ARBA00023136"/>
    </source>
</evidence>
<dbReference type="Proteomes" id="UP000006545">
    <property type="component" value="Chromosome"/>
</dbReference>
<dbReference type="GO" id="GO:0044718">
    <property type="term" value="P:siderophore transmembrane transport"/>
    <property type="evidence" value="ECO:0007669"/>
    <property type="project" value="TreeGrafter"/>
</dbReference>
<keyword evidence="5 9" id="KW-0732">Signal</keyword>
<evidence type="ECO:0000256" key="3">
    <source>
        <dbReference type="ARBA" id="ARBA00022452"/>
    </source>
</evidence>
<comment type="subcellular location">
    <subcellularLocation>
        <location evidence="1 8">Cell outer membrane</location>
        <topology evidence="1 8">Multi-pass membrane protein</topology>
    </subcellularLocation>
</comment>
<dbReference type="InterPro" id="IPR036942">
    <property type="entry name" value="Beta-barrel_TonB_sf"/>
</dbReference>
<evidence type="ECO:0000256" key="2">
    <source>
        <dbReference type="ARBA" id="ARBA00022448"/>
    </source>
</evidence>
<dbReference type="GO" id="GO:0009279">
    <property type="term" value="C:cell outer membrane"/>
    <property type="evidence" value="ECO:0007669"/>
    <property type="project" value="UniProtKB-SubCell"/>
</dbReference>
<evidence type="ECO:0000256" key="4">
    <source>
        <dbReference type="ARBA" id="ARBA00022692"/>
    </source>
</evidence>